<dbReference type="Gene3D" id="3.30.420.10">
    <property type="entry name" value="Ribonuclease H-like superfamily/Ribonuclease H"/>
    <property type="match status" value="1"/>
</dbReference>
<gene>
    <name evidence="3" type="ORF">ANCDUO_14657</name>
</gene>
<dbReference type="AlphaFoldDB" id="A0A0C2G2M8"/>
<organism evidence="3 4">
    <name type="scientific">Ancylostoma duodenale</name>
    <dbReference type="NCBI Taxonomy" id="51022"/>
    <lineage>
        <taxon>Eukaryota</taxon>
        <taxon>Metazoa</taxon>
        <taxon>Ecdysozoa</taxon>
        <taxon>Nematoda</taxon>
        <taxon>Chromadorea</taxon>
        <taxon>Rhabditida</taxon>
        <taxon>Rhabditina</taxon>
        <taxon>Rhabditomorpha</taxon>
        <taxon>Strongyloidea</taxon>
        <taxon>Ancylostomatidae</taxon>
        <taxon>Ancylostomatinae</taxon>
        <taxon>Ancylostoma</taxon>
    </lineage>
</organism>
<reference evidence="3 4" key="1">
    <citation type="submission" date="2013-12" db="EMBL/GenBank/DDBJ databases">
        <title>Draft genome of the parsitic nematode Ancylostoma duodenale.</title>
        <authorList>
            <person name="Mitreva M."/>
        </authorList>
    </citation>
    <scope>NUCLEOTIDE SEQUENCE [LARGE SCALE GENOMIC DNA]</scope>
    <source>
        <strain evidence="3 4">Zhejiang</strain>
    </source>
</reference>
<evidence type="ECO:0000256" key="1">
    <source>
        <dbReference type="ARBA" id="ARBA00004123"/>
    </source>
</evidence>
<dbReference type="OrthoDB" id="5820972at2759"/>
<evidence type="ECO:0000313" key="4">
    <source>
        <dbReference type="Proteomes" id="UP000054047"/>
    </source>
</evidence>
<sequence length="302" mass="34402">YGPSEFHSKLLRIYANPAKGQTPFGARSPYPGKTSCIMVRANPECDVIIEMHKGGLPSKKISSVSGAPIGMVRNTIKRFMELGTNADKPNRGRKPTVMVSRMIKTVRELIRRNPRHSMRKMATNLDIAASSVRNTVRKKLNLKPFRMQAAHFLNVRMKVIRWQRCKALLKSQNDRILSRTPSEAIRKGKIIRRAEHPKWVMVWGAITSDGKTPLVFVESGVKINKDLYLKTILEDVLKPWPISHFGEKKWCFQQDSASAHKAKTIQRWCQKELPDFIAYKGWPSNSPDLNPLDFSGWSVLEA</sequence>
<dbReference type="PANTHER" id="PTHR46068">
    <property type="entry name" value="PROTEIN CBG27172"/>
    <property type="match status" value="1"/>
</dbReference>
<dbReference type="Proteomes" id="UP000054047">
    <property type="component" value="Unassembled WGS sequence"/>
</dbReference>
<feature type="domain" description="Tc1-like transposase DDE" evidence="2">
    <location>
        <begin position="191"/>
        <end position="292"/>
    </location>
</feature>
<dbReference type="InterPro" id="IPR036397">
    <property type="entry name" value="RNaseH_sf"/>
</dbReference>
<dbReference type="GO" id="GO:0005634">
    <property type="term" value="C:nucleus"/>
    <property type="evidence" value="ECO:0007669"/>
    <property type="project" value="UniProtKB-SubCell"/>
</dbReference>
<proteinExistence type="predicted"/>
<dbReference type="PANTHER" id="PTHR46068:SF1">
    <property type="entry name" value="TRANSPOSASE IS30-LIKE HTH DOMAIN-CONTAINING PROTEIN"/>
    <property type="match status" value="1"/>
</dbReference>
<protein>
    <recommendedName>
        <fullName evidence="2">Tc1-like transposase DDE domain-containing protein</fullName>
    </recommendedName>
</protein>
<dbReference type="SUPFAM" id="SSF46689">
    <property type="entry name" value="Homeodomain-like"/>
    <property type="match status" value="1"/>
</dbReference>
<evidence type="ECO:0000259" key="2">
    <source>
        <dbReference type="Pfam" id="PF13358"/>
    </source>
</evidence>
<dbReference type="GO" id="GO:0003676">
    <property type="term" value="F:nucleic acid binding"/>
    <property type="evidence" value="ECO:0007669"/>
    <property type="project" value="InterPro"/>
</dbReference>
<dbReference type="InterPro" id="IPR038717">
    <property type="entry name" value="Tc1-like_DDE_dom"/>
</dbReference>
<name>A0A0C2G2M8_9BILA</name>
<dbReference type="Pfam" id="PF13358">
    <property type="entry name" value="DDE_3"/>
    <property type="match status" value="1"/>
</dbReference>
<evidence type="ECO:0000313" key="3">
    <source>
        <dbReference type="EMBL" id="KIH55190.1"/>
    </source>
</evidence>
<dbReference type="EMBL" id="KN737762">
    <property type="protein sequence ID" value="KIH55190.1"/>
    <property type="molecule type" value="Genomic_DNA"/>
</dbReference>
<accession>A0A0C2G2M8</accession>
<feature type="non-terminal residue" evidence="3">
    <location>
        <position position="1"/>
    </location>
</feature>
<keyword evidence="4" id="KW-1185">Reference proteome</keyword>
<dbReference type="InterPro" id="IPR009057">
    <property type="entry name" value="Homeodomain-like_sf"/>
</dbReference>
<comment type="subcellular location">
    <subcellularLocation>
        <location evidence="1">Nucleus</location>
    </subcellularLocation>
</comment>